<accession>A0A1Q2HVS5</accession>
<dbReference type="AlphaFoldDB" id="A0A1Q2HVS5"/>
<organism evidence="1 2">
    <name type="scientific">Corynebacterium glaucum</name>
    <dbReference type="NCBI Taxonomy" id="187491"/>
    <lineage>
        <taxon>Bacteria</taxon>
        <taxon>Bacillati</taxon>
        <taxon>Actinomycetota</taxon>
        <taxon>Actinomycetes</taxon>
        <taxon>Mycobacteriales</taxon>
        <taxon>Corynebacteriaceae</taxon>
        <taxon>Corynebacterium</taxon>
    </lineage>
</organism>
<evidence type="ECO:0000313" key="1">
    <source>
        <dbReference type="EMBL" id="AQQ14932.1"/>
    </source>
</evidence>
<sequence length="263" mass="28063">MRKPRASKKRIAGTYPIYTGEASIVADPARDGGYVLEVNRVPSSYVVPGAPEVLEYDYMRWIAGFAESHALRPEGAVHLGAAGCALPSYFAHRFGGEQVAVEIDAELAELVRWAFDPPVAIQVAEARAFIDSLIDAPSNAPTPVHAITRDVFAGPDTPRALTTVEFFRAVRSVLTPGGLYVANVGDRAGLEETRAELAGLREVFAHVAVAGPEEMLAGRAYGNVVIAASDAPLAFNGEVPWRGSDRDGAWMADRIAGAAPRHD</sequence>
<dbReference type="Proteomes" id="UP000217209">
    <property type="component" value="Chromosome"/>
</dbReference>
<dbReference type="RefSeq" id="WP_232507203.1">
    <property type="nucleotide sequence ID" value="NZ_BAAAKB010000006.1"/>
</dbReference>
<name>A0A1Q2HVS5_9CORY</name>
<gene>
    <name evidence="1" type="ORF">CGLAU_04790</name>
</gene>
<protein>
    <submittedName>
        <fullName evidence="1">Spermidine synthase</fullName>
    </submittedName>
</protein>
<dbReference type="CDD" id="cd02440">
    <property type="entry name" value="AdoMet_MTases"/>
    <property type="match status" value="1"/>
</dbReference>
<dbReference type="SUPFAM" id="SSF53335">
    <property type="entry name" value="S-adenosyl-L-methionine-dependent methyltransferases"/>
    <property type="match status" value="1"/>
</dbReference>
<dbReference type="EMBL" id="CP019688">
    <property type="protein sequence ID" value="AQQ14932.1"/>
    <property type="molecule type" value="Genomic_DNA"/>
</dbReference>
<reference evidence="1 2" key="1">
    <citation type="submission" date="2016-12" db="EMBL/GenBank/DDBJ databases">
        <authorList>
            <person name="Song W.-J."/>
            <person name="Kurnit D.M."/>
        </authorList>
    </citation>
    <scope>NUCLEOTIDE SEQUENCE [LARGE SCALE GENOMIC DNA]</scope>
    <source>
        <strain evidence="1 2">DSM 30827</strain>
    </source>
</reference>
<proteinExistence type="predicted"/>
<dbReference type="KEGG" id="cgv:CGLAU_04790"/>
<dbReference type="Gene3D" id="3.40.50.150">
    <property type="entry name" value="Vaccinia Virus protein VP39"/>
    <property type="match status" value="1"/>
</dbReference>
<evidence type="ECO:0000313" key="2">
    <source>
        <dbReference type="Proteomes" id="UP000217209"/>
    </source>
</evidence>
<keyword evidence="2" id="KW-1185">Reference proteome</keyword>
<dbReference type="NCBIfam" id="NF037959">
    <property type="entry name" value="MFS_SpdSyn"/>
    <property type="match status" value="1"/>
</dbReference>
<dbReference type="InterPro" id="IPR029063">
    <property type="entry name" value="SAM-dependent_MTases_sf"/>
</dbReference>